<protein>
    <submittedName>
        <fullName evidence="3">YdcF family protein</fullName>
    </submittedName>
</protein>
<comment type="caution">
    <text evidence="3">The sequence shown here is derived from an EMBL/GenBank/DDBJ whole genome shotgun (WGS) entry which is preliminary data.</text>
</comment>
<reference evidence="3" key="2">
    <citation type="submission" date="2021-04" db="EMBL/GenBank/DDBJ databases">
        <authorList>
            <person name="Gilroy R."/>
        </authorList>
    </citation>
    <scope>NUCLEOTIDE SEQUENCE</scope>
    <source>
        <strain evidence="3">ChiHjej13B12-4958</strain>
    </source>
</reference>
<dbReference type="CDD" id="cd06259">
    <property type="entry name" value="YdcF-like"/>
    <property type="match status" value="1"/>
</dbReference>
<dbReference type="Proteomes" id="UP000823858">
    <property type="component" value="Unassembled WGS sequence"/>
</dbReference>
<feature type="signal peptide" evidence="1">
    <location>
        <begin position="1"/>
        <end position="41"/>
    </location>
</feature>
<evidence type="ECO:0000313" key="3">
    <source>
        <dbReference type="EMBL" id="HJC85562.1"/>
    </source>
</evidence>
<dbReference type="InterPro" id="IPR051599">
    <property type="entry name" value="Cell_Envelope_Assoc"/>
</dbReference>
<dbReference type="PANTHER" id="PTHR30336:SF20">
    <property type="entry name" value="DUF218 DOMAIN-CONTAINING PROTEIN"/>
    <property type="match status" value="1"/>
</dbReference>
<gene>
    <name evidence="3" type="ORF">H9751_08470</name>
</gene>
<proteinExistence type="predicted"/>
<evidence type="ECO:0000313" key="4">
    <source>
        <dbReference type="Proteomes" id="UP000823858"/>
    </source>
</evidence>
<feature type="chain" id="PRO_5038496087" evidence="1">
    <location>
        <begin position="42"/>
        <end position="206"/>
    </location>
</feature>
<reference evidence="3" key="1">
    <citation type="journal article" date="2021" name="PeerJ">
        <title>Extensive microbial diversity within the chicken gut microbiome revealed by metagenomics and culture.</title>
        <authorList>
            <person name="Gilroy R."/>
            <person name="Ravi A."/>
            <person name="Getino M."/>
            <person name="Pursley I."/>
            <person name="Horton D.L."/>
            <person name="Alikhan N.F."/>
            <person name="Baker D."/>
            <person name="Gharbi K."/>
            <person name="Hall N."/>
            <person name="Watson M."/>
            <person name="Adriaenssens E.M."/>
            <person name="Foster-Nyarko E."/>
            <person name="Jarju S."/>
            <person name="Secka A."/>
            <person name="Antonio M."/>
            <person name="Oren A."/>
            <person name="Chaudhuri R.R."/>
            <person name="La Ragione R."/>
            <person name="Hildebrand F."/>
            <person name="Pallen M.J."/>
        </authorList>
    </citation>
    <scope>NUCLEOTIDE SEQUENCE</scope>
    <source>
        <strain evidence="3">ChiHjej13B12-4958</strain>
    </source>
</reference>
<dbReference type="AlphaFoldDB" id="A0A9D2QHB5"/>
<keyword evidence="1" id="KW-0732">Signal</keyword>
<dbReference type="PANTHER" id="PTHR30336">
    <property type="entry name" value="INNER MEMBRANE PROTEIN, PROBABLE PERMEASE"/>
    <property type="match status" value="1"/>
</dbReference>
<sequence length="206" mass="21509">MKLSSRHALSGRFSRSATATGLVAATVAGLCIGAGAAPATAAPLVPDTKNVISDNRVIADHERVRPVASHAVLANDRRVPIVVLGARLNEDCKTPEVLDDRLNGAAELARIHRGNPVVVTGGTTQPDCPSEAKAMEKGLRLRGVSNPIVVEEKSGSTLDNVANTSDYIHSNGGVAVIVTSDPHYSRALSNYRDKGIEAVAYVEGEG</sequence>
<dbReference type="EMBL" id="DWVP01000020">
    <property type="protein sequence ID" value="HJC85562.1"/>
    <property type="molecule type" value="Genomic_DNA"/>
</dbReference>
<accession>A0A9D2QHB5</accession>
<dbReference type="Gene3D" id="3.40.50.620">
    <property type="entry name" value="HUPs"/>
    <property type="match status" value="1"/>
</dbReference>
<dbReference type="InterPro" id="IPR014729">
    <property type="entry name" value="Rossmann-like_a/b/a_fold"/>
</dbReference>
<feature type="domain" description="DUF218" evidence="2">
    <location>
        <begin position="81"/>
        <end position="199"/>
    </location>
</feature>
<name>A0A9D2QHB5_9CORY</name>
<dbReference type="Pfam" id="PF02698">
    <property type="entry name" value="DUF218"/>
    <property type="match status" value="1"/>
</dbReference>
<evidence type="ECO:0000256" key="1">
    <source>
        <dbReference type="SAM" id="SignalP"/>
    </source>
</evidence>
<dbReference type="GO" id="GO:0005886">
    <property type="term" value="C:plasma membrane"/>
    <property type="evidence" value="ECO:0007669"/>
    <property type="project" value="TreeGrafter"/>
</dbReference>
<dbReference type="InterPro" id="IPR003848">
    <property type="entry name" value="DUF218"/>
</dbReference>
<organism evidence="3 4">
    <name type="scientific">Candidatus Corynebacterium faecigallinarum</name>
    <dbReference type="NCBI Taxonomy" id="2838528"/>
    <lineage>
        <taxon>Bacteria</taxon>
        <taxon>Bacillati</taxon>
        <taxon>Actinomycetota</taxon>
        <taxon>Actinomycetes</taxon>
        <taxon>Mycobacteriales</taxon>
        <taxon>Corynebacteriaceae</taxon>
        <taxon>Corynebacterium</taxon>
    </lineage>
</organism>
<evidence type="ECO:0000259" key="2">
    <source>
        <dbReference type="Pfam" id="PF02698"/>
    </source>
</evidence>